<evidence type="ECO:0000256" key="5">
    <source>
        <dbReference type="ARBA" id="ARBA00022898"/>
    </source>
</evidence>
<dbReference type="EMBL" id="VDUZ01000029">
    <property type="protein sequence ID" value="TXL72969.1"/>
    <property type="molecule type" value="Genomic_DNA"/>
</dbReference>
<dbReference type="InterPro" id="IPR015422">
    <property type="entry name" value="PyrdxlP-dep_Trfase_small"/>
</dbReference>
<dbReference type="PANTHER" id="PTHR43586:SF8">
    <property type="entry name" value="CYSTEINE DESULFURASE 1, CHLOROPLASTIC"/>
    <property type="match status" value="1"/>
</dbReference>
<dbReference type="GO" id="GO:0030170">
    <property type="term" value="F:pyridoxal phosphate binding"/>
    <property type="evidence" value="ECO:0007669"/>
    <property type="project" value="UniProtKB-UniRule"/>
</dbReference>
<organism evidence="10 11">
    <name type="scientific">Vineibacter terrae</name>
    <dbReference type="NCBI Taxonomy" id="2586908"/>
    <lineage>
        <taxon>Bacteria</taxon>
        <taxon>Pseudomonadati</taxon>
        <taxon>Pseudomonadota</taxon>
        <taxon>Alphaproteobacteria</taxon>
        <taxon>Hyphomicrobiales</taxon>
        <taxon>Vineibacter</taxon>
    </lineage>
</organism>
<dbReference type="RefSeq" id="WP_147849438.1">
    <property type="nucleotide sequence ID" value="NZ_VDUZ01000029.1"/>
</dbReference>
<comment type="catalytic activity">
    <reaction evidence="6 8">
        <text>(sulfur carrier)-H + L-cysteine = (sulfur carrier)-SH + L-alanine</text>
        <dbReference type="Rhea" id="RHEA:43892"/>
        <dbReference type="Rhea" id="RHEA-COMP:14737"/>
        <dbReference type="Rhea" id="RHEA-COMP:14739"/>
        <dbReference type="ChEBI" id="CHEBI:29917"/>
        <dbReference type="ChEBI" id="CHEBI:35235"/>
        <dbReference type="ChEBI" id="CHEBI:57972"/>
        <dbReference type="ChEBI" id="CHEBI:64428"/>
        <dbReference type="EC" id="2.8.1.7"/>
    </reaction>
</comment>
<evidence type="ECO:0000256" key="8">
    <source>
        <dbReference type="RuleBase" id="RU004506"/>
    </source>
</evidence>
<accession>A0A5C8PH19</accession>
<dbReference type="PANTHER" id="PTHR43586">
    <property type="entry name" value="CYSTEINE DESULFURASE"/>
    <property type="match status" value="1"/>
</dbReference>
<name>A0A5C8PH19_9HYPH</name>
<evidence type="ECO:0000256" key="3">
    <source>
        <dbReference type="ARBA" id="ARBA00012239"/>
    </source>
</evidence>
<dbReference type="InterPro" id="IPR015424">
    <property type="entry name" value="PyrdxlP-dep_Trfase"/>
</dbReference>
<evidence type="ECO:0000256" key="1">
    <source>
        <dbReference type="ARBA" id="ARBA00001933"/>
    </source>
</evidence>
<dbReference type="InterPro" id="IPR010970">
    <property type="entry name" value="Cys_dSase_SufS"/>
</dbReference>
<keyword evidence="11" id="KW-1185">Reference proteome</keyword>
<evidence type="ECO:0000256" key="4">
    <source>
        <dbReference type="ARBA" id="ARBA00022679"/>
    </source>
</evidence>
<sequence>MSFDVAALRRQFPILGRPVNGNALHYLDNGASAQTPDAVLDAVRLYETTARANVLRGVHALAEAATEAYEGARADVARFLGGVPAEEVIFTGGCTAAINLVAQSYGSLLKPGDEIVLSVLEHHSNIVPWYQLAQRIGVKLRPLPVTDEGRIDVAALPQVVNARTRLISVAHVSNVTGAVVDVAAVVAAARGVGAKVMLDGAQRAPHGPVDLPALGVDFYVFAGHKAYGPNGIGVLWARRELLEAMPPFMGGGSMIGSVTFEAITWAPPPRRFEAGTPPIGPAVGLGAACRWMMGLDWTAIGSHEMGLTQRLMDGLAAVRSAWLIGPPGLQGRLPVVSFVLDDVHPHDVAQILDSFGVAVRAGHHCAQPLMERFDIAGTTRVCIAPYNDIGDIDALLAGVDEAVRRFA</sequence>
<keyword evidence="5 8" id="KW-0663">Pyridoxal phosphate</keyword>
<dbReference type="OrthoDB" id="9804366at2"/>
<dbReference type="InterPro" id="IPR000192">
    <property type="entry name" value="Aminotrans_V_dom"/>
</dbReference>
<dbReference type="GO" id="GO:0006534">
    <property type="term" value="P:cysteine metabolic process"/>
    <property type="evidence" value="ECO:0007669"/>
    <property type="project" value="UniProtKB-UniRule"/>
</dbReference>
<dbReference type="InterPro" id="IPR015421">
    <property type="entry name" value="PyrdxlP-dep_Trfase_major"/>
</dbReference>
<evidence type="ECO:0000313" key="10">
    <source>
        <dbReference type="EMBL" id="TXL72969.1"/>
    </source>
</evidence>
<dbReference type="Proteomes" id="UP000321638">
    <property type="component" value="Unassembled WGS sequence"/>
</dbReference>
<keyword evidence="4 8" id="KW-0808">Transferase</keyword>
<evidence type="ECO:0000313" key="11">
    <source>
        <dbReference type="Proteomes" id="UP000321638"/>
    </source>
</evidence>
<evidence type="ECO:0000256" key="6">
    <source>
        <dbReference type="ARBA" id="ARBA00050776"/>
    </source>
</evidence>
<dbReference type="Gene3D" id="3.40.640.10">
    <property type="entry name" value="Type I PLP-dependent aspartate aminotransferase-like (Major domain)"/>
    <property type="match status" value="1"/>
</dbReference>
<reference evidence="10 11" key="1">
    <citation type="submission" date="2019-06" db="EMBL/GenBank/DDBJ databases">
        <title>New taxonomy in bacterial strain CC-CFT640, isolated from vineyard.</title>
        <authorList>
            <person name="Lin S.-Y."/>
            <person name="Tsai C.-F."/>
            <person name="Young C.-C."/>
        </authorList>
    </citation>
    <scope>NUCLEOTIDE SEQUENCE [LARGE SCALE GENOMIC DNA]</scope>
    <source>
        <strain evidence="10 11">CC-CFT640</strain>
    </source>
</reference>
<dbReference type="SUPFAM" id="SSF53383">
    <property type="entry name" value="PLP-dependent transferases"/>
    <property type="match status" value="1"/>
</dbReference>
<evidence type="ECO:0000256" key="2">
    <source>
        <dbReference type="ARBA" id="ARBA00010447"/>
    </source>
</evidence>
<dbReference type="EC" id="2.8.1.7" evidence="3 8"/>
<comment type="function">
    <text evidence="8">Catalyzes the removal of elemental sulfur and selenium atoms from L-cysteine, L-cystine, L-selenocysteine, and L-selenocystine to produce L-alanine.</text>
</comment>
<dbReference type="CDD" id="cd06453">
    <property type="entry name" value="SufS_like"/>
    <property type="match status" value="1"/>
</dbReference>
<comment type="similarity">
    <text evidence="2 8">Belongs to the class-V pyridoxal-phosphate-dependent aminotransferase family. Csd subfamily.</text>
</comment>
<gene>
    <name evidence="10" type="primary">sufS</name>
    <name evidence="10" type="ORF">FHP25_23610</name>
</gene>
<evidence type="ECO:0000256" key="7">
    <source>
        <dbReference type="RuleBase" id="RU004504"/>
    </source>
</evidence>
<dbReference type="PROSITE" id="PS00595">
    <property type="entry name" value="AA_TRANSFER_CLASS_5"/>
    <property type="match status" value="1"/>
</dbReference>
<dbReference type="GO" id="GO:0031071">
    <property type="term" value="F:cysteine desulfurase activity"/>
    <property type="evidence" value="ECO:0007669"/>
    <property type="project" value="UniProtKB-UniRule"/>
</dbReference>
<dbReference type="NCBIfam" id="TIGR01979">
    <property type="entry name" value="sufS"/>
    <property type="match status" value="1"/>
</dbReference>
<dbReference type="Pfam" id="PF00266">
    <property type="entry name" value="Aminotran_5"/>
    <property type="match status" value="1"/>
</dbReference>
<dbReference type="InterPro" id="IPR020578">
    <property type="entry name" value="Aminotrans_V_PyrdxlP_BS"/>
</dbReference>
<comment type="cofactor">
    <cofactor evidence="1 7">
        <name>pyridoxal 5'-phosphate</name>
        <dbReference type="ChEBI" id="CHEBI:597326"/>
    </cofactor>
</comment>
<feature type="domain" description="Aminotransferase class V" evidence="9">
    <location>
        <begin position="25"/>
        <end position="395"/>
    </location>
</feature>
<comment type="caution">
    <text evidence="10">The sequence shown here is derived from an EMBL/GenBank/DDBJ whole genome shotgun (WGS) entry which is preliminary data.</text>
</comment>
<evidence type="ECO:0000259" key="9">
    <source>
        <dbReference type="Pfam" id="PF00266"/>
    </source>
</evidence>
<dbReference type="Gene3D" id="3.90.1150.10">
    <property type="entry name" value="Aspartate Aminotransferase, domain 1"/>
    <property type="match status" value="1"/>
</dbReference>
<protein>
    <recommendedName>
        <fullName evidence="3 8">Cysteine desulfurase</fullName>
        <ecNumber evidence="3 8">2.8.1.7</ecNumber>
    </recommendedName>
</protein>
<proteinExistence type="inferred from homology"/>
<dbReference type="AlphaFoldDB" id="A0A5C8PH19"/>